<reference evidence="11 13" key="1">
    <citation type="submission" date="2019-11" db="EMBL/GenBank/DDBJ databases">
        <title>Characterisation of Fundicoccus ignavus gen. nov. sp. nov., a novel genus of the family Aerococcaceae from bulk tank milk.</title>
        <authorList>
            <person name="Siebert A."/>
            <person name="Huptas C."/>
            <person name="Wenning M."/>
            <person name="Scherer S."/>
            <person name="Doll E.V."/>
        </authorList>
    </citation>
    <scope>NUCLEOTIDE SEQUENCE [LARGE SCALE GENOMIC DNA]</scope>
    <source>
        <strain evidence="11 13">DSM 109652</strain>
    </source>
</reference>
<keyword evidence="3 8" id="KW-0813">Transport</keyword>
<reference evidence="10 12" key="2">
    <citation type="submission" date="2019-11" db="EMBL/GenBank/DDBJ databases">
        <title>Characterisation of Fundicoccus ignavus gen. nov. sp. nov., a novel genus of the family Aerococcaceae isolated from bulk tank milk.</title>
        <authorList>
            <person name="Siebert A."/>
            <person name="Huptas C."/>
            <person name="Wenning M."/>
            <person name="Scherer S."/>
            <person name="Doll E.V."/>
        </authorList>
    </citation>
    <scope>NUCLEOTIDE SEQUENCE [LARGE SCALE GENOMIC DNA]</scope>
    <source>
        <strain evidence="10 12">WS4759</strain>
    </source>
</reference>
<dbReference type="AlphaFoldDB" id="A0A6I2GAN9"/>
<evidence type="ECO:0000256" key="2">
    <source>
        <dbReference type="ARBA" id="ARBA00005540"/>
    </source>
</evidence>
<sequence>MKKMKLSRVMFLAILGAWAIVLRTFDFPILPAAPFLKIDFSDLMVLIGLLTSGPIGAVIVAGTRDLLNYIMSGGQMGLPIGVIMSFIASMAMFLPTHFILSKLKKASINVKYALMSATLVIFLVGAMSLFNYYIALPWYVAVLNFPIPDLFGYLITIIVPFNLIKGIILAVGQIIVIKTLVPMMKKRNMLYEAYSFEKKSINSPDVRLSQSHG</sequence>
<dbReference type="Proteomes" id="UP000440066">
    <property type="component" value="Unassembled WGS sequence"/>
</dbReference>
<name>A0A6I2GAN9_9LACT</name>
<dbReference type="EMBL" id="WJQT01000002">
    <property type="protein sequence ID" value="MRJ46545.1"/>
    <property type="molecule type" value="Genomic_DNA"/>
</dbReference>
<feature type="transmembrane region" description="Helical" evidence="9">
    <location>
        <begin position="76"/>
        <end position="100"/>
    </location>
</feature>
<dbReference type="InterPro" id="IPR024529">
    <property type="entry name" value="ECF_trnsprt_substrate-spec"/>
</dbReference>
<dbReference type="GO" id="GO:0005886">
    <property type="term" value="C:plasma membrane"/>
    <property type="evidence" value="ECO:0007669"/>
    <property type="project" value="UniProtKB-SubCell"/>
</dbReference>
<proteinExistence type="inferred from homology"/>
<feature type="transmembrane region" description="Helical" evidence="9">
    <location>
        <begin position="112"/>
        <end position="134"/>
    </location>
</feature>
<organism evidence="10 12">
    <name type="scientific">Fundicoccus ignavus</name>
    <dbReference type="NCBI Taxonomy" id="2664442"/>
    <lineage>
        <taxon>Bacteria</taxon>
        <taxon>Bacillati</taxon>
        <taxon>Bacillota</taxon>
        <taxon>Bacilli</taxon>
        <taxon>Lactobacillales</taxon>
        <taxon>Aerococcaceae</taxon>
        <taxon>Fundicoccus</taxon>
    </lineage>
</organism>
<keyword evidence="7 8" id="KW-0472">Membrane</keyword>
<dbReference type="Gene3D" id="1.10.1760.20">
    <property type="match status" value="1"/>
</dbReference>
<comment type="caution">
    <text evidence="10">The sequence shown here is derived from an EMBL/GenBank/DDBJ whole genome shotgun (WGS) entry which is preliminary data.</text>
</comment>
<evidence type="ECO:0000313" key="13">
    <source>
        <dbReference type="Proteomes" id="UP000440066"/>
    </source>
</evidence>
<comment type="subcellular location">
    <subcellularLocation>
        <location evidence="1">Cell membrane</location>
        <topology evidence="1">Multi-pass membrane protein</topology>
    </subcellularLocation>
</comment>
<evidence type="ECO:0000256" key="1">
    <source>
        <dbReference type="ARBA" id="ARBA00004651"/>
    </source>
</evidence>
<accession>A0A6I2GAN9</accession>
<dbReference type="PANTHER" id="PTHR38438">
    <property type="entry name" value="RIBOFLAVIN TRANSPORTER RIBU"/>
    <property type="match status" value="1"/>
</dbReference>
<evidence type="ECO:0000256" key="6">
    <source>
        <dbReference type="ARBA" id="ARBA00022989"/>
    </source>
</evidence>
<gene>
    <name evidence="11" type="ORF">GF867_03045</name>
    <name evidence="10" type="ORF">GIY09_02795</name>
</gene>
<evidence type="ECO:0000256" key="9">
    <source>
        <dbReference type="SAM" id="Phobius"/>
    </source>
</evidence>
<dbReference type="PIRSF" id="PIRSF037778">
    <property type="entry name" value="UCP037778_transp_RibU"/>
    <property type="match status" value="1"/>
</dbReference>
<comment type="function">
    <text evidence="8">Probably a riboflavin-binding protein that interacts with the energy-coupling factor (ECF) ABC-transporter complex.</text>
</comment>
<comment type="similarity">
    <text evidence="2 8">Belongs to the prokaryotic riboflavin transporter (P-RFT) (TC 2.A.87) family.</text>
</comment>
<evidence type="ECO:0000313" key="12">
    <source>
        <dbReference type="Proteomes" id="UP000430975"/>
    </source>
</evidence>
<dbReference type="InterPro" id="IPR025720">
    <property type="entry name" value="RibU"/>
</dbReference>
<feature type="transmembrane region" description="Helical" evidence="9">
    <location>
        <begin position="154"/>
        <end position="177"/>
    </location>
</feature>
<protein>
    <recommendedName>
        <fullName evidence="8">Riboflavin transporter</fullName>
    </recommendedName>
</protein>
<dbReference type="PANTHER" id="PTHR38438:SF1">
    <property type="entry name" value="RIBOFLAVIN TRANSPORTER RIBU"/>
    <property type="match status" value="1"/>
</dbReference>
<dbReference type="GO" id="GO:0032217">
    <property type="term" value="F:riboflavin transmembrane transporter activity"/>
    <property type="evidence" value="ECO:0007669"/>
    <property type="project" value="UniProtKB-UniRule"/>
</dbReference>
<evidence type="ECO:0000313" key="10">
    <source>
        <dbReference type="EMBL" id="MRI84827.1"/>
    </source>
</evidence>
<evidence type="ECO:0000256" key="3">
    <source>
        <dbReference type="ARBA" id="ARBA00022448"/>
    </source>
</evidence>
<dbReference type="Pfam" id="PF12822">
    <property type="entry name" value="ECF_trnsprt"/>
    <property type="match status" value="1"/>
</dbReference>
<evidence type="ECO:0000256" key="4">
    <source>
        <dbReference type="ARBA" id="ARBA00022475"/>
    </source>
</evidence>
<evidence type="ECO:0000256" key="8">
    <source>
        <dbReference type="PIRNR" id="PIRNR037778"/>
    </source>
</evidence>
<keyword evidence="6 9" id="KW-1133">Transmembrane helix</keyword>
<dbReference type="RefSeq" id="WP_153831639.1">
    <property type="nucleotide sequence ID" value="NZ_WJQS01000002.1"/>
</dbReference>
<evidence type="ECO:0000256" key="7">
    <source>
        <dbReference type="ARBA" id="ARBA00023136"/>
    </source>
</evidence>
<keyword evidence="12" id="KW-1185">Reference proteome</keyword>
<keyword evidence="5 9" id="KW-0812">Transmembrane</keyword>
<evidence type="ECO:0000313" key="11">
    <source>
        <dbReference type="EMBL" id="MRJ46545.1"/>
    </source>
</evidence>
<keyword evidence="4 8" id="KW-1003">Cell membrane</keyword>
<dbReference type="EMBL" id="WJQS01000002">
    <property type="protein sequence ID" value="MRI84827.1"/>
    <property type="molecule type" value="Genomic_DNA"/>
</dbReference>
<evidence type="ECO:0000256" key="5">
    <source>
        <dbReference type="ARBA" id="ARBA00022692"/>
    </source>
</evidence>
<dbReference type="Proteomes" id="UP000430975">
    <property type="component" value="Unassembled WGS sequence"/>
</dbReference>